<feature type="domain" description="Protein kinase" evidence="1">
    <location>
        <begin position="629"/>
        <end position="902"/>
    </location>
</feature>
<dbReference type="SMART" id="SM00220">
    <property type="entry name" value="S_TKc"/>
    <property type="match status" value="1"/>
</dbReference>
<dbReference type="SUPFAM" id="SSF56112">
    <property type="entry name" value="Protein kinase-like (PK-like)"/>
    <property type="match status" value="2"/>
</dbReference>
<dbReference type="GO" id="GO:0005524">
    <property type="term" value="F:ATP binding"/>
    <property type="evidence" value="ECO:0007669"/>
    <property type="project" value="InterPro"/>
</dbReference>
<proteinExistence type="predicted"/>
<dbReference type="PROSITE" id="PS50011">
    <property type="entry name" value="PROTEIN_KINASE_DOM"/>
    <property type="match status" value="2"/>
</dbReference>
<dbReference type="EMBL" id="MU004558">
    <property type="protein sequence ID" value="KAF2648100.1"/>
    <property type="molecule type" value="Genomic_DNA"/>
</dbReference>
<keyword evidence="2" id="KW-0418">Kinase</keyword>
<name>A0A6A6SKH2_9PLEO</name>
<dbReference type="Proteomes" id="UP000799324">
    <property type="component" value="Unassembled WGS sequence"/>
</dbReference>
<organism evidence="2 3">
    <name type="scientific">Lophiostoma macrostomum CBS 122681</name>
    <dbReference type="NCBI Taxonomy" id="1314788"/>
    <lineage>
        <taxon>Eukaryota</taxon>
        <taxon>Fungi</taxon>
        <taxon>Dikarya</taxon>
        <taxon>Ascomycota</taxon>
        <taxon>Pezizomycotina</taxon>
        <taxon>Dothideomycetes</taxon>
        <taxon>Pleosporomycetidae</taxon>
        <taxon>Pleosporales</taxon>
        <taxon>Lophiostomataceae</taxon>
        <taxon>Lophiostoma</taxon>
    </lineage>
</organism>
<dbReference type="OrthoDB" id="4062651at2759"/>
<dbReference type="PANTHER" id="PTHR37542">
    <property type="entry name" value="HELO DOMAIN-CONTAINING PROTEIN-RELATED"/>
    <property type="match status" value="1"/>
</dbReference>
<feature type="domain" description="Protein kinase" evidence="1">
    <location>
        <begin position="155"/>
        <end position="465"/>
    </location>
</feature>
<dbReference type="AlphaFoldDB" id="A0A6A6SKH2"/>
<dbReference type="PANTHER" id="PTHR37542:SF3">
    <property type="entry name" value="PRION-INHIBITION AND PROPAGATION HELO DOMAIN-CONTAINING PROTEIN"/>
    <property type="match status" value="1"/>
</dbReference>
<evidence type="ECO:0000313" key="3">
    <source>
        <dbReference type="Proteomes" id="UP000799324"/>
    </source>
</evidence>
<gene>
    <name evidence="2" type="ORF">K491DRAFT_784310</name>
</gene>
<dbReference type="CDD" id="cd00180">
    <property type="entry name" value="PKc"/>
    <property type="match status" value="1"/>
</dbReference>
<dbReference type="Pfam" id="PF00069">
    <property type="entry name" value="Pkinase"/>
    <property type="match status" value="1"/>
</dbReference>
<keyword evidence="3" id="KW-1185">Reference proteome</keyword>
<evidence type="ECO:0000313" key="2">
    <source>
        <dbReference type="EMBL" id="KAF2648100.1"/>
    </source>
</evidence>
<dbReference type="InterPro" id="IPR011009">
    <property type="entry name" value="Kinase-like_dom_sf"/>
</dbReference>
<evidence type="ECO:0000259" key="1">
    <source>
        <dbReference type="PROSITE" id="PS50011"/>
    </source>
</evidence>
<dbReference type="InterPro" id="IPR000719">
    <property type="entry name" value="Prot_kinase_dom"/>
</dbReference>
<accession>A0A6A6SKH2</accession>
<dbReference type="GO" id="GO:0004672">
    <property type="term" value="F:protein kinase activity"/>
    <property type="evidence" value="ECO:0007669"/>
    <property type="project" value="InterPro"/>
</dbReference>
<reference evidence="2" key="1">
    <citation type="journal article" date="2020" name="Stud. Mycol.">
        <title>101 Dothideomycetes genomes: a test case for predicting lifestyles and emergence of pathogens.</title>
        <authorList>
            <person name="Haridas S."/>
            <person name="Albert R."/>
            <person name="Binder M."/>
            <person name="Bloem J."/>
            <person name="Labutti K."/>
            <person name="Salamov A."/>
            <person name="Andreopoulos B."/>
            <person name="Baker S."/>
            <person name="Barry K."/>
            <person name="Bills G."/>
            <person name="Bluhm B."/>
            <person name="Cannon C."/>
            <person name="Castanera R."/>
            <person name="Culley D."/>
            <person name="Daum C."/>
            <person name="Ezra D."/>
            <person name="Gonzalez J."/>
            <person name="Henrissat B."/>
            <person name="Kuo A."/>
            <person name="Liang C."/>
            <person name="Lipzen A."/>
            <person name="Lutzoni F."/>
            <person name="Magnuson J."/>
            <person name="Mondo S."/>
            <person name="Nolan M."/>
            <person name="Ohm R."/>
            <person name="Pangilinan J."/>
            <person name="Park H.-J."/>
            <person name="Ramirez L."/>
            <person name="Alfaro M."/>
            <person name="Sun H."/>
            <person name="Tritt A."/>
            <person name="Yoshinaga Y."/>
            <person name="Zwiers L.-H."/>
            <person name="Turgeon B."/>
            <person name="Goodwin S."/>
            <person name="Spatafora J."/>
            <person name="Crous P."/>
            <person name="Grigoriev I."/>
        </authorList>
    </citation>
    <scope>NUCLEOTIDE SEQUENCE</scope>
    <source>
        <strain evidence="2">CBS 122681</strain>
    </source>
</reference>
<dbReference type="Gene3D" id="1.10.510.10">
    <property type="entry name" value="Transferase(Phosphotransferase) domain 1"/>
    <property type="match status" value="2"/>
</dbReference>
<protein>
    <submittedName>
        <fullName evidence="2">Kinase-like protein</fullName>
    </submittedName>
</protein>
<keyword evidence="2" id="KW-0808">Transferase</keyword>
<dbReference type="Gene3D" id="3.30.200.20">
    <property type="entry name" value="Phosphorylase Kinase, domain 1"/>
    <property type="match status" value="1"/>
</dbReference>
<sequence>MCLSPASFRKPMAIVQLRSELGNLRVENADDQAFVPYNLVKGVLNKENVSAALLESKVERQDLESTTVYILRGARRIFAILLHIYEVKSILKFIAYDELQPKSLDQSLPFRQDVLHFLPTETAGRFCEAQWQFSAPTFSRNFAHRELSKRTVMPITRSIHIGKGSVGQVYEIELHPGHHKLHQLEKGGSVRIARKQISIPPKNRSIQDEGRVLSILNSLKHPNILELIGSYSFKNDLNLLFPLASQTLEACFSENDRMLGFEDRASVLCALPGLASALHALHQFAWEDVKYIGCHHDIKPDNIFRHEGRLILADFGLATMKDPSQGSETRFQEGQGYYFAPECEDYEHDFQRYPIYRSSDIWSLGCVLLEILVFMDSGDAGIQNFRQERTVKFGRHFKSKPFHHGSHPSPVVMQYQENLSKVGNDSTSTLVTLIRDMLSIESGKRPIALHVQRELSCVAVKHTSHEIDTLFQKATSLDPPFDIILERERFRGWKDEIGTPLPMQGAHFSSNEVCEPISSSTIASLLEMKKTLVSMEDPVHNDYLTVANLRETNNILTNAMEAPTQKAILTKVELRLLDQARRKTHQFKSDLYGQTPTFQRVGLLAALENMYNLCQNPMGGLSKKWQLDRARLYNLDEGRSETFHLGRYAYESMHHDVLIQWIYYNARWANKTTGTVLFERIDSIVEFLHKISSVDSFHILDCLGFYHDTTRHAFGVLFIRPKVHTNRTMVPTTLFDLIRNTKDVRKRPDLGQLFALAHALAQSLLECHSIRWLHKNISAHHVVFFSKTDGSSTCDVSIPYVIGFDHSRKDQPNEYTEGPWDVEQREKYQHPVYRKGEHRFCPTFDYFSLGLVLLEIGLWKDLDAIFGPRPMPDDYHEYISRIRREHLPLLGPRMGKIYREAT</sequence>